<accession>A0A8J3E9E3</accession>
<comment type="subcellular location">
    <subcellularLocation>
        <location evidence="1">Membrane</location>
        <topology evidence="1">Single-pass membrane protein</topology>
    </subcellularLocation>
</comment>
<evidence type="ECO:0008006" key="8">
    <source>
        <dbReference type="Google" id="ProtNLM"/>
    </source>
</evidence>
<protein>
    <recommendedName>
        <fullName evidence="8">LemA protein</fullName>
    </recommendedName>
</protein>
<keyword evidence="4" id="KW-1133">Transmembrane helix</keyword>
<reference evidence="6" key="2">
    <citation type="submission" date="2020-09" db="EMBL/GenBank/DDBJ databases">
        <authorList>
            <person name="Sun Q."/>
            <person name="Zhou Y."/>
        </authorList>
    </citation>
    <scope>NUCLEOTIDE SEQUENCE</scope>
    <source>
        <strain evidence="6">CGMCC 1.15758</strain>
    </source>
</reference>
<dbReference type="PANTHER" id="PTHR34478">
    <property type="entry name" value="PROTEIN LEMA"/>
    <property type="match status" value="1"/>
</dbReference>
<evidence type="ECO:0000256" key="1">
    <source>
        <dbReference type="ARBA" id="ARBA00004167"/>
    </source>
</evidence>
<gene>
    <name evidence="6" type="ORF">GCM10010995_17640</name>
</gene>
<evidence type="ECO:0000256" key="5">
    <source>
        <dbReference type="ARBA" id="ARBA00023136"/>
    </source>
</evidence>
<dbReference type="Proteomes" id="UP000636949">
    <property type="component" value="Unassembled WGS sequence"/>
</dbReference>
<dbReference type="PANTHER" id="PTHR34478:SF2">
    <property type="entry name" value="MEMBRANE PROTEIN"/>
    <property type="match status" value="1"/>
</dbReference>
<dbReference type="Gene3D" id="1.20.1440.20">
    <property type="entry name" value="LemA-like domain"/>
    <property type="match status" value="1"/>
</dbReference>
<dbReference type="AlphaFoldDB" id="A0A8J3E9E3"/>
<dbReference type="GO" id="GO:0016020">
    <property type="term" value="C:membrane"/>
    <property type="evidence" value="ECO:0007669"/>
    <property type="project" value="UniProtKB-SubCell"/>
</dbReference>
<comment type="caution">
    <text evidence="6">The sequence shown here is derived from an EMBL/GenBank/DDBJ whole genome shotgun (WGS) entry which is preliminary data.</text>
</comment>
<evidence type="ECO:0000313" key="6">
    <source>
        <dbReference type="EMBL" id="GGG00738.1"/>
    </source>
</evidence>
<dbReference type="SUPFAM" id="SSF140478">
    <property type="entry name" value="LemA-like"/>
    <property type="match status" value="1"/>
</dbReference>
<dbReference type="InterPro" id="IPR023353">
    <property type="entry name" value="LemA-like_dom_sf"/>
</dbReference>
<organism evidence="6 7">
    <name type="scientific">Cysteiniphilum litorale</name>
    <dbReference type="NCBI Taxonomy" id="2056700"/>
    <lineage>
        <taxon>Bacteria</taxon>
        <taxon>Pseudomonadati</taxon>
        <taxon>Pseudomonadota</taxon>
        <taxon>Gammaproteobacteria</taxon>
        <taxon>Thiotrichales</taxon>
        <taxon>Fastidiosibacteraceae</taxon>
        <taxon>Cysteiniphilum</taxon>
    </lineage>
</organism>
<proteinExistence type="inferred from homology"/>
<dbReference type="InterPro" id="IPR007156">
    <property type="entry name" value="MamQ_LemA"/>
</dbReference>
<dbReference type="OrthoDB" id="9804152at2"/>
<comment type="similarity">
    <text evidence="2">Belongs to the LemA family.</text>
</comment>
<keyword evidence="5" id="KW-0472">Membrane</keyword>
<evidence type="ECO:0000256" key="2">
    <source>
        <dbReference type="ARBA" id="ARBA00008854"/>
    </source>
</evidence>
<sequence>MVALIIIVVILALIFGYVLMTYNSLIAEIEAVKNSERQIDVQLDRRAKVFDSLISVVKKYMDYEQTTLKDVTALRNQAIHAKEKGDSETRMAAENEISKIAGGLNVQFENYPDLKANQNVMQLQEEITSTENKLAFSKQSFNDSIEKYNAHKKSMIAGIVVNMFKSKLDEDFIYWQVSDEKRQVLEDSRVEL</sequence>
<dbReference type="Pfam" id="PF04011">
    <property type="entry name" value="LemA"/>
    <property type="match status" value="1"/>
</dbReference>
<dbReference type="RefSeq" id="WP_117003035.1">
    <property type="nucleotide sequence ID" value="NZ_BMJS01000020.1"/>
</dbReference>
<evidence type="ECO:0000313" key="7">
    <source>
        <dbReference type="Proteomes" id="UP000636949"/>
    </source>
</evidence>
<dbReference type="EMBL" id="BMJS01000020">
    <property type="protein sequence ID" value="GGG00738.1"/>
    <property type="molecule type" value="Genomic_DNA"/>
</dbReference>
<keyword evidence="3" id="KW-0812">Transmembrane</keyword>
<evidence type="ECO:0000256" key="3">
    <source>
        <dbReference type="ARBA" id="ARBA00022692"/>
    </source>
</evidence>
<evidence type="ECO:0000256" key="4">
    <source>
        <dbReference type="ARBA" id="ARBA00022989"/>
    </source>
</evidence>
<reference evidence="6" key="1">
    <citation type="journal article" date="2014" name="Int. J. Syst. Evol. Microbiol.">
        <title>Complete genome sequence of Corynebacterium casei LMG S-19264T (=DSM 44701T), isolated from a smear-ripened cheese.</title>
        <authorList>
            <consortium name="US DOE Joint Genome Institute (JGI-PGF)"/>
            <person name="Walter F."/>
            <person name="Albersmeier A."/>
            <person name="Kalinowski J."/>
            <person name="Ruckert C."/>
        </authorList>
    </citation>
    <scope>NUCLEOTIDE SEQUENCE</scope>
    <source>
        <strain evidence="6">CGMCC 1.15758</strain>
    </source>
</reference>
<keyword evidence="7" id="KW-1185">Reference proteome</keyword>
<name>A0A8J3E9E3_9GAMM</name>